<evidence type="ECO:0000256" key="2">
    <source>
        <dbReference type="ARBA" id="ARBA00022691"/>
    </source>
</evidence>
<dbReference type="PANTHER" id="PTHR43409:SF4">
    <property type="entry name" value="RADICAL SAM SUPERFAMILY PROTEIN"/>
    <property type="match status" value="1"/>
</dbReference>
<dbReference type="RefSeq" id="WP_072867561.1">
    <property type="nucleotide sequence ID" value="NZ_FQZM01000010.1"/>
</dbReference>
<dbReference type="Gene3D" id="3.20.20.70">
    <property type="entry name" value="Aldolase class I"/>
    <property type="match status" value="1"/>
</dbReference>
<dbReference type="SFLD" id="SFLDG01095">
    <property type="entry name" value="Uncharacterised_Radical_SAM_Su"/>
    <property type="match status" value="1"/>
</dbReference>
<evidence type="ECO:0000259" key="6">
    <source>
        <dbReference type="PROSITE" id="PS51918"/>
    </source>
</evidence>
<keyword evidence="3" id="KW-0479">Metal-binding</keyword>
<evidence type="ECO:0000256" key="1">
    <source>
        <dbReference type="ARBA" id="ARBA00001966"/>
    </source>
</evidence>
<dbReference type="Pfam" id="PF04055">
    <property type="entry name" value="Radical_SAM"/>
    <property type="match status" value="1"/>
</dbReference>
<dbReference type="InterPro" id="IPR013785">
    <property type="entry name" value="Aldolase_TIM"/>
</dbReference>
<dbReference type="InterPro" id="IPR051198">
    <property type="entry name" value="BchE-like"/>
</dbReference>
<keyword evidence="4" id="KW-0408">Iron</keyword>
<feature type="domain" description="Radical SAM core" evidence="6">
    <location>
        <begin position="9"/>
        <end position="241"/>
    </location>
</feature>
<evidence type="ECO:0000313" key="8">
    <source>
        <dbReference type="Proteomes" id="UP000184529"/>
    </source>
</evidence>
<dbReference type="STRING" id="1121432.SAMN02745219_00891"/>
<accession>A0A1M6DFN9</accession>
<organism evidence="7 8">
    <name type="scientific">Desulfofundulus thermosubterraneus DSM 16057</name>
    <dbReference type="NCBI Taxonomy" id="1121432"/>
    <lineage>
        <taxon>Bacteria</taxon>
        <taxon>Bacillati</taxon>
        <taxon>Bacillota</taxon>
        <taxon>Clostridia</taxon>
        <taxon>Eubacteriales</taxon>
        <taxon>Peptococcaceae</taxon>
        <taxon>Desulfofundulus</taxon>
    </lineage>
</organism>
<dbReference type="EMBL" id="FQZM01000010">
    <property type="protein sequence ID" value="SHI71933.1"/>
    <property type="molecule type" value="Genomic_DNA"/>
</dbReference>
<reference evidence="8" key="1">
    <citation type="submission" date="2016-11" db="EMBL/GenBank/DDBJ databases">
        <authorList>
            <person name="Varghese N."/>
            <person name="Submissions S."/>
        </authorList>
    </citation>
    <scope>NUCLEOTIDE SEQUENCE [LARGE SCALE GENOMIC DNA]</scope>
    <source>
        <strain evidence="8">DSM 16057</strain>
    </source>
</reference>
<evidence type="ECO:0000256" key="3">
    <source>
        <dbReference type="ARBA" id="ARBA00022723"/>
    </source>
</evidence>
<dbReference type="PANTHER" id="PTHR43409">
    <property type="entry name" value="ANAEROBIC MAGNESIUM-PROTOPORPHYRIN IX MONOMETHYL ESTER CYCLASE-RELATED"/>
    <property type="match status" value="1"/>
</dbReference>
<name>A0A1M6DFN9_9FIRM</name>
<keyword evidence="2" id="KW-0949">S-adenosyl-L-methionine</keyword>
<sequence>MQYEPPLFRPPSEASSLILQVTLGCSHNACAFCGMYKGKKFRPRTLAGIIADVEEAARFWSGVRRIFLADGNALAMDTRELLRLLQYLYQTFPELERVSCYAGPLDLLRKEPEELRELREAGLRLLYLGVESGSDLVLKRMHKGVNAAEMVCACQRALDAGFELSVTVITGLGGRELSREHARATASVINAINPTYLAALTLIVVPNTPLYSQVEEGKFFLLNPEETLQELKWLLEGLEVDNCIFRCNHASNYLPLKGTLKRDREKLIGILEEALRDPARVSLRPDYARGL</sequence>
<dbReference type="AlphaFoldDB" id="A0A1M6DFN9"/>
<dbReference type="Proteomes" id="UP000184529">
    <property type="component" value="Unassembled WGS sequence"/>
</dbReference>
<evidence type="ECO:0000256" key="5">
    <source>
        <dbReference type="ARBA" id="ARBA00023014"/>
    </source>
</evidence>
<dbReference type="GO" id="GO:0046872">
    <property type="term" value="F:metal ion binding"/>
    <property type="evidence" value="ECO:0007669"/>
    <property type="project" value="UniProtKB-KW"/>
</dbReference>
<keyword evidence="5" id="KW-0411">Iron-sulfur</keyword>
<dbReference type="InterPro" id="IPR006638">
    <property type="entry name" value="Elp3/MiaA/NifB-like_rSAM"/>
</dbReference>
<keyword evidence="8" id="KW-1185">Reference proteome</keyword>
<dbReference type="GO" id="GO:0003824">
    <property type="term" value="F:catalytic activity"/>
    <property type="evidence" value="ECO:0007669"/>
    <property type="project" value="InterPro"/>
</dbReference>
<proteinExistence type="predicted"/>
<dbReference type="SUPFAM" id="SSF102114">
    <property type="entry name" value="Radical SAM enzymes"/>
    <property type="match status" value="1"/>
</dbReference>
<dbReference type="SMART" id="SM00729">
    <property type="entry name" value="Elp3"/>
    <property type="match status" value="1"/>
</dbReference>
<dbReference type="InterPro" id="IPR058240">
    <property type="entry name" value="rSAM_sf"/>
</dbReference>
<dbReference type="GO" id="GO:0051536">
    <property type="term" value="F:iron-sulfur cluster binding"/>
    <property type="evidence" value="ECO:0007669"/>
    <property type="project" value="UniProtKB-KW"/>
</dbReference>
<dbReference type="SFLD" id="SFLDG01082">
    <property type="entry name" value="B12-binding_domain_containing"/>
    <property type="match status" value="1"/>
</dbReference>
<protein>
    <submittedName>
        <fullName evidence="7">Fe-S oxidoreductase</fullName>
    </submittedName>
</protein>
<dbReference type="CDD" id="cd01335">
    <property type="entry name" value="Radical_SAM"/>
    <property type="match status" value="1"/>
</dbReference>
<dbReference type="PROSITE" id="PS51918">
    <property type="entry name" value="RADICAL_SAM"/>
    <property type="match status" value="1"/>
</dbReference>
<dbReference type="OrthoDB" id="9777636at2"/>
<evidence type="ECO:0000256" key="4">
    <source>
        <dbReference type="ARBA" id="ARBA00023004"/>
    </source>
</evidence>
<dbReference type="SFLD" id="SFLDS00029">
    <property type="entry name" value="Radical_SAM"/>
    <property type="match status" value="1"/>
</dbReference>
<gene>
    <name evidence="7" type="ORF">SAMN02745219_00891</name>
</gene>
<comment type="cofactor">
    <cofactor evidence="1">
        <name>[4Fe-4S] cluster</name>
        <dbReference type="ChEBI" id="CHEBI:49883"/>
    </cofactor>
</comment>
<dbReference type="InterPro" id="IPR007197">
    <property type="entry name" value="rSAM"/>
</dbReference>
<evidence type="ECO:0000313" key="7">
    <source>
        <dbReference type="EMBL" id="SHI71933.1"/>
    </source>
</evidence>